<gene>
    <name evidence="1" type="ORF">BVI061214_00067</name>
</gene>
<organism evidence="1 2">
    <name type="scientific">Thermus aquaticus</name>
    <dbReference type="NCBI Taxonomy" id="271"/>
    <lineage>
        <taxon>Bacteria</taxon>
        <taxon>Thermotogati</taxon>
        <taxon>Deinococcota</taxon>
        <taxon>Deinococci</taxon>
        <taxon>Thermales</taxon>
        <taxon>Thermaceae</taxon>
        <taxon>Thermus</taxon>
    </lineage>
</organism>
<dbReference type="PATRIC" id="fig|271.14.peg.135"/>
<reference evidence="1 2" key="1">
    <citation type="submission" date="2015-07" db="EMBL/GenBank/DDBJ databases">
        <authorList>
            <person name="Noorani M."/>
        </authorList>
    </citation>
    <scope>NUCLEOTIDE SEQUENCE [LARGE SCALE GENOMIC DNA]</scope>
    <source>
        <strain evidence="2">ATCC 25104 / DSM 625 / JCM 10724 / NBRC 103206 / NCIMB 11243 / YT-1</strain>
    </source>
</reference>
<proteinExistence type="predicted"/>
<dbReference type="SUPFAM" id="SSF160761">
    <property type="entry name" value="TTHC002-like"/>
    <property type="match status" value="1"/>
</dbReference>
<evidence type="ECO:0000313" key="2">
    <source>
        <dbReference type="Proteomes" id="UP000037685"/>
    </source>
</evidence>
<dbReference type="InterPro" id="IPR037262">
    <property type="entry name" value="TTHC002-like"/>
</dbReference>
<dbReference type="Pfam" id="PF18882">
    <property type="entry name" value="DUF5647"/>
    <property type="match status" value="1"/>
</dbReference>
<comment type="caution">
    <text evidence="1">The sequence shown here is derived from an EMBL/GenBank/DDBJ whole genome shotgun (WGS) entry which is preliminary data.</text>
</comment>
<dbReference type="EMBL" id="LHCI01000091">
    <property type="protein sequence ID" value="KOX91218.1"/>
    <property type="molecule type" value="Genomic_DNA"/>
</dbReference>
<dbReference type="Gene3D" id="3.40.1350.20">
    <property type="match status" value="1"/>
</dbReference>
<protein>
    <submittedName>
        <fullName evidence="1">Uncharacterized protein</fullName>
    </submittedName>
</protein>
<dbReference type="InterPro" id="IPR043707">
    <property type="entry name" value="DUF5647"/>
</dbReference>
<dbReference type="Proteomes" id="UP000037685">
    <property type="component" value="Unassembled WGS sequence"/>
</dbReference>
<sequence>MNPAERLAELDAILTEELLEKGLLGELPEAYRLVPLPLDEPEVAQKALLWAHEAPNPEGWPLVYALFLGGKPLRLLLPEREVPLGVSQAA</sequence>
<dbReference type="AlphaFoldDB" id="A0A0M9AGX9"/>
<evidence type="ECO:0000313" key="1">
    <source>
        <dbReference type="EMBL" id="KOX91218.1"/>
    </source>
</evidence>
<accession>A0A0M9AGX9</accession>
<dbReference type="RefSeq" id="WP_053766908.1">
    <property type="nucleotide sequence ID" value="NZ_LHCI01000091.1"/>
</dbReference>
<name>A0A0M9AGX9_THEAQ</name>